<feature type="region of interest" description="Disordered" evidence="1">
    <location>
        <begin position="103"/>
        <end position="171"/>
    </location>
</feature>
<feature type="compositionally biased region" description="Basic and acidic residues" evidence="1">
    <location>
        <begin position="560"/>
        <end position="576"/>
    </location>
</feature>
<dbReference type="EMBL" id="JBBPHU010000009">
    <property type="protein sequence ID" value="KAK7514021.1"/>
    <property type="molecule type" value="Genomic_DNA"/>
</dbReference>
<feature type="compositionally biased region" description="Polar residues" evidence="1">
    <location>
        <begin position="686"/>
        <end position="701"/>
    </location>
</feature>
<evidence type="ECO:0000313" key="2">
    <source>
        <dbReference type="EMBL" id="KAK7514021.1"/>
    </source>
</evidence>
<feature type="compositionally biased region" description="Basic residues" evidence="1">
    <location>
        <begin position="241"/>
        <end position="266"/>
    </location>
</feature>
<evidence type="ECO:0000256" key="1">
    <source>
        <dbReference type="SAM" id="MobiDB-lite"/>
    </source>
</evidence>
<feature type="compositionally biased region" description="Pro residues" evidence="1">
    <location>
        <begin position="888"/>
        <end position="900"/>
    </location>
</feature>
<proteinExistence type="predicted"/>
<feature type="compositionally biased region" description="Basic and acidic residues" evidence="1">
    <location>
        <begin position="801"/>
        <end position="814"/>
    </location>
</feature>
<feature type="compositionally biased region" description="Pro residues" evidence="1">
    <location>
        <begin position="968"/>
        <end position="977"/>
    </location>
</feature>
<sequence>PSPRPPSRPPPLQAGPSDLLTAAGASIELAASAFCWVAACATRGLQLLLFPSLARFGRGPSPARRPHDGASRPSQASPHSTRHNCRPFAVVCVLFVSLVPQRRSGWPSSTMRTRSGKGKTSESGTPSPQANHYYDHNNTTSSSSSSKSSRRLTRISSNNSMLSQSNHDAPPPVTAYYGDRILTIYNVPATILLAHEDQERSRKNDTPRAKTVYEQFLEIERESSNPSTPTLEGHEHERPRRGGRGRPAKVQKQLTPKKRRTRHHKLSNAADDDGTASRALSPAGKSDDDYVADKTETRSNNRGRIDAPAKESPDHDWETQNHDEAAAELPSDESSRSSNNTAVDAVEPAAETGPTEQPLPPRPRVKPTYLDEELDEDDVPPPFASTEASPAESDIEDQADFVLKTRFAPMTDAQKFVAALTKHAPAERRTDVLFALAENTQAALKAWQDEYLTIDKRVAVHANNGPRKPVNGGRQPTDPRVFDDQKEADIYSYVFDPRKAPGTQDPFSQRIGTDYVGGRELRHRRARDVTADDLAQSEEEVGKRKRRIVQRFEGAADAAGSRKREHVESETPESPRPRKKGRAANAAKKQGYVPARIREMREESMMTTSASEDDQDDNYGTPEPKGKRRGRPPGSKNLAQRKDAGIKKGPRNKKNIALPPNDHGNKEPQQQHQQRHESPYPAPSAGSGTPTYHHLQQQQPFMVQGYTHAPNTNIPPASMSPMPGITLDPSYMSGPGNTSHQNPFGHASLAPPTHGHYMPVSTSSPAPGPSGSTATGGGSKKKTLKAVKSEKRSASMTQWWAERKARMAEQRQAEQQRQAAAGSMTQLNAAVPPAPSGYGVPVGGGIGAVNGYTGPYPPPQGQPNNGAYSVTAYGHGSAPASQTFRPIAPGPHQAPPPPFSSQPQHQMHHHHHHHHAPPPPPLPPTSSAAPPLHHQAPPPPPPPPPSSSGGRRPHAHSHSPFGFDGAGSPPPPLPPGPSAVDSGVPDDVRRDILGLRGRLEHGREG</sequence>
<evidence type="ECO:0000313" key="3">
    <source>
        <dbReference type="Proteomes" id="UP001363622"/>
    </source>
</evidence>
<feature type="compositionally biased region" description="Pro residues" evidence="1">
    <location>
        <begin position="936"/>
        <end position="946"/>
    </location>
</feature>
<feature type="compositionally biased region" description="Basic and acidic residues" evidence="1">
    <location>
        <begin position="986"/>
        <end position="1005"/>
    </location>
</feature>
<name>A0ABR1KHT9_9PEZI</name>
<feature type="compositionally biased region" description="Low complexity" evidence="1">
    <location>
        <begin position="761"/>
        <end position="773"/>
    </location>
</feature>
<feature type="compositionally biased region" description="Basic and acidic residues" evidence="1">
    <location>
        <begin position="285"/>
        <end position="325"/>
    </location>
</feature>
<organism evidence="2 3">
    <name type="scientific">Phyllosticta citriasiana</name>
    <dbReference type="NCBI Taxonomy" id="595635"/>
    <lineage>
        <taxon>Eukaryota</taxon>
        <taxon>Fungi</taxon>
        <taxon>Dikarya</taxon>
        <taxon>Ascomycota</taxon>
        <taxon>Pezizomycotina</taxon>
        <taxon>Dothideomycetes</taxon>
        <taxon>Dothideomycetes incertae sedis</taxon>
        <taxon>Botryosphaeriales</taxon>
        <taxon>Phyllostictaceae</taxon>
        <taxon>Phyllosticta</taxon>
    </lineage>
</organism>
<feature type="region of interest" description="Disordered" evidence="1">
    <location>
        <begin position="518"/>
        <end position="1005"/>
    </location>
</feature>
<comment type="caution">
    <text evidence="2">The sequence shown here is derived from an EMBL/GenBank/DDBJ whole genome shotgun (WGS) entry which is preliminary data.</text>
</comment>
<feature type="compositionally biased region" description="Polar residues" evidence="1">
    <location>
        <begin position="121"/>
        <end position="130"/>
    </location>
</feature>
<feature type="region of interest" description="Disordered" evidence="1">
    <location>
        <begin position="217"/>
        <end position="396"/>
    </location>
</feature>
<accession>A0ABR1KHT9</accession>
<protein>
    <submittedName>
        <fullName evidence="2">Uncharacterized protein</fullName>
    </submittedName>
</protein>
<feature type="compositionally biased region" description="Basic residues" evidence="1">
    <location>
        <begin position="906"/>
        <end position="916"/>
    </location>
</feature>
<keyword evidence="3" id="KW-1185">Reference proteome</keyword>
<dbReference type="Proteomes" id="UP001363622">
    <property type="component" value="Unassembled WGS sequence"/>
</dbReference>
<feature type="non-terminal residue" evidence="2">
    <location>
        <position position="1"/>
    </location>
</feature>
<feature type="compositionally biased region" description="Low complexity" evidence="1">
    <location>
        <begin position="925"/>
        <end position="935"/>
    </location>
</feature>
<feature type="compositionally biased region" description="Acidic residues" evidence="1">
    <location>
        <begin position="370"/>
        <end position="379"/>
    </location>
</feature>
<reference evidence="2 3" key="1">
    <citation type="submission" date="2024-04" db="EMBL/GenBank/DDBJ databases">
        <title>Phyllosticta paracitricarpa is synonymous to the EU quarantine fungus P. citricarpa based on phylogenomic analyses.</title>
        <authorList>
            <consortium name="Lawrence Berkeley National Laboratory"/>
            <person name="Van Ingen-Buijs V.A."/>
            <person name="Van Westerhoven A.C."/>
            <person name="Haridas S."/>
            <person name="Skiadas P."/>
            <person name="Martin F."/>
            <person name="Groenewald J.Z."/>
            <person name="Crous P.W."/>
            <person name="Seidl M.F."/>
        </authorList>
    </citation>
    <scope>NUCLEOTIDE SEQUENCE [LARGE SCALE GENOMIC DNA]</scope>
    <source>
        <strain evidence="2 3">CBS 123371</strain>
    </source>
</reference>
<feature type="region of interest" description="Disordered" evidence="1">
    <location>
        <begin position="60"/>
        <end position="82"/>
    </location>
</feature>
<feature type="compositionally biased region" description="Polar residues" evidence="1">
    <location>
        <begin position="158"/>
        <end position="167"/>
    </location>
</feature>
<gene>
    <name evidence="2" type="ORF">IWZ03DRAFT_247383</name>
</gene>